<keyword evidence="17" id="KW-0732">Signal</keyword>
<evidence type="ECO:0000256" key="11">
    <source>
        <dbReference type="ARBA" id="ARBA00023180"/>
    </source>
</evidence>
<dbReference type="STRING" id="46731.A0A3M6TER7"/>
<dbReference type="CDD" id="cd11302">
    <property type="entry name" value="O-FucT-1"/>
    <property type="match status" value="1"/>
</dbReference>
<dbReference type="InterPro" id="IPR019378">
    <property type="entry name" value="GDP-Fuc_O-FucTrfase"/>
</dbReference>
<evidence type="ECO:0000256" key="15">
    <source>
        <dbReference type="ARBA" id="ARBA00047273"/>
    </source>
</evidence>
<dbReference type="Pfam" id="PF10250">
    <property type="entry name" value="O-FucT"/>
    <property type="match status" value="2"/>
</dbReference>
<dbReference type="UniPathway" id="UPA00378"/>
<evidence type="ECO:0000313" key="19">
    <source>
        <dbReference type="Proteomes" id="UP000275408"/>
    </source>
</evidence>
<evidence type="ECO:0000256" key="1">
    <source>
        <dbReference type="ARBA" id="ARBA00004240"/>
    </source>
</evidence>
<evidence type="ECO:0000256" key="2">
    <source>
        <dbReference type="ARBA" id="ARBA00004922"/>
    </source>
</evidence>
<evidence type="ECO:0000256" key="4">
    <source>
        <dbReference type="ARBA" id="ARBA00012196"/>
    </source>
</evidence>
<dbReference type="GO" id="GO:0005783">
    <property type="term" value="C:endoplasmic reticulum"/>
    <property type="evidence" value="ECO:0007669"/>
    <property type="project" value="UniProtKB-SubCell"/>
</dbReference>
<evidence type="ECO:0000256" key="13">
    <source>
        <dbReference type="ARBA" id="ARBA00023277"/>
    </source>
</evidence>
<keyword evidence="7" id="KW-0808">Transferase</keyword>
<comment type="pathway">
    <text evidence="2">Protein modification; protein glycosylation.</text>
</comment>
<keyword evidence="13" id="KW-0119">Carbohydrate metabolism</keyword>
<dbReference type="EMBL" id="RCHS01003763">
    <property type="protein sequence ID" value="RMX39896.1"/>
    <property type="molecule type" value="Genomic_DNA"/>
</dbReference>
<sequence length="456" mass="53198">MCPVHAVILLYICSFISLINQGQSAGPSEMKNSEASFKWNPRGYVFYCPCMGRFGNQAEHFLGALAFAKALDRTLILPPWRTYYSIIFLYMRSKQLKLKFKQRNFSSMFAFSDKMFDNCSFDLPPLQTFISFDKDQKEPIVVFNNAPTVFILNQSYLYLFHLQKNVPFSDFFQVEPLQTYHRVILAEDFMKHLAPTHWPKGTRRGYCWLPPRSDRKCIMKEGNPFKPFWDELEVDFDEKIVYHLGIHLQDPYEREQWQTKFPPSSHPVLAFRGAPASFPVEEQNRQAHAFLKWSQKINSEVDEYIQNNLPKGPFVGIHLRNGIDWRNACEHVEGMPQYMASPQCLGYSRYRTVTKELCFPPKQDILNRTEEAVRRFKAKAVFVATDSDPMTDELKFRLKGLNVQIFHLNPWLPQIDLAILGRADFFIGNCVSSFSSFVKRERDSNGKPSTFWAFDD</sequence>
<feature type="signal peptide" evidence="17">
    <location>
        <begin position="1"/>
        <end position="24"/>
    </location>
</feature>
<evidence type="ECO:0000256" key="3">
    <source>
        <dbReference type="ARBA" id="ARBA00010626"/>
    </source>
</evidence>
<evidence type="ECO:0000256" key="10">
    <source>
        <dbReference type="ARBA" id="ARBA00023157"/>
    </source>
</evidence>
<dbReference type="PANTHER" id="PTHR21420">
    <property type="entry name" value="GDP-FUCOSE PROTEIN O-FUCOSYLTRANSFERASE 1"/>
    <property type="match status" value="1"/>
</dbReference>
<keyword evidence="6" id="KW-0328">Glycosyltransferase</keyword>
<dbReference type="EC" id="2.4.1.221" evidence="4"/>
<dbReference type="GO" id="GO:0007219">
    <property type="term" value="P:Notch signaling pathway"/>
    <property type="evidence" value="ECO:0007669"/>
    <property type="project" value="UniProtKB-KW"/>
</dbReference>
<keyword evidence="8" id="KW-0256">Endoplasmic reticulum</keyword>
<evidence type="ECO:0000256" key="14">
    <source>
        <dbReference type="ARBA" id="ARBA00033080"/>
    </source>
</evidence>
<comment type="catalytic activity">
    <reaction evidence="16">
        <text>L-seryl-[protein] + GDP-beta-L-fucose = 3-O-(alpha-L-fucosyl)-L-seryl-[protein] + GDP + H(+)</text>
        <dbReference type="Rhea" id="RHEA:63644"/>
        <dbReference type="Rhea" id="RHEA-COMP:9863"/>
        <dbReference type="Rhea" id="RHEA-COMP:17914"/>
        <dbReference type="ChEBI" id="CHEBI:15378"/>
        <dbReference type="ChEBI" id="CHEBI:29999"/>
        <dbReference type="ChEBI" id="CHEBI:57273"/>
        <dbReference type="ChEBI" id="CHEBI:58189"/>
        <dbReference type="ChEBI" id="CHEBI:189632"/>
        <dbReference type="EC" id="2.4.1.221"/>
    </reaction>
    <physiologicalReaction direction="left-to-right" evidence="16">
        <dbReference type="Rhea" id="RHEA:63645"/>
    </physiologicalReaction>
</comment>
<evidence type="ECO:0000256" key="7">
    <source>
        <dbReference type="ARBA" id="ARBA00022679"/>
    </source>
</evidence>
<protein>
    <recommendedName>
        <fullName evidence="5">GDP-fucose protein O-fucosyltransferase 1</fullName>
        <ecNumber evidence="4">2.4.1.221</ecNumber>
    </recommendedName>
    <alternativeName>
        <fullName evidence="14">Peptide-O-fucosyltransferase 1</fullName>
    </alternativeName>
</protein>
<comment type="similarity">
    <text evidence="3">Belongs to the glycosyltransferase 65 family.</text>
</comment>
<comment type="subcellular location">
    <subcellularLocation>
        <location evidence="1">Endoplasmic reticulum</location>
    </subcellularLocation>
</comment>
<evidence type="ECO:0000256" key="6">
    <source>
        <dbReference type="ARBA" id="ARBA00022676"/>
    </source>
</evidence>
<dbReference type="GO" id="GO:0006004">
    <property type="term" value="P:fucose metabolic process"/>
    <property type="evidence" value="ECO:0007669"/>
    <property type="project" value="UniProtKB-KW"/>
</dbReference>
<keyword evidence="19" id="KW-1185">Reference proteome</keyword>
<evidence type="ECO:0000256" key="12">
    <source>
        <dbReference type="ARBA" id="ARBA00023253"/>
    </source>
</evidence>
<name>A0A3M6TER7_POCDA</name>
<evidence type="ECO:0000313" key="18">
    <source>
        <dbReference type="EMBL" id="RMX39896.1"/>
    </source>
</evidence>
<keyword evidence="10" id="KW-1015">Disulfide bond</keyword>
<keyword evidence="9" id="KW-0914">Notch signaling pathway</keyword>
<dbReference type="PANTHER" id="PTHR21420:SF9">
    <property type="entry name" value="GDP-FUCOSE PROTEIN O-FUCOSYLTRANSFERASE 1"/>
    <property type="match status" value="1"/>
</dbReference>
<evidence type="ECO:0000256" key="5">
    <source>
        <dbReference type="ARBA" id="ARBA00021745"/>
    </source>
</evidence>
<dbReference type="AlphaFoldDB" id="A0A3M6TER7"/>
<dbReference type="Gene3D" id="3.40.50.11350">
    <property type="match status" value="1"/>
</dbReference>
<gene>
    <name evidence="18" type="ORF">pdam_00022444</name>
</gene>
<dbReference type="Gene3D" id="3.40.50.11340">
    <property type="match status" value="2"/>
</dbReference>
<dbReference type="GO" id="GO:0008593">
    <property type="term" value="P:regulation of Notch signaling pathway"/>
    <property type="evidence" value="ECO:0007669"/>
    <property type="project" value="TreeGrafter"/>
</dbReference>
<evidence type="ECO:0000256" key="17">
    <source>
        <dbReference type="SAM" id="SignalP"/>
    </source>
</evidence>
<proteinExistence type="inferred from homology"/>
<comment type="catalytic activity">
    <reaction evidence="15">
        <text>L-threonyl-[protein] + GDP-beta-L-fucose = 3-O-(alpha-L-fucosyl)-L-threonyl-[protein] + GDP + H(+)</text>
        <dbReference type="Rhea" id="RHEA:70491"/>
        <dbReference type="Rhea" id="RHEA-COMP:11060"/>
        <dbReference type="Rhea" id="RHEA-COMP:17915"/>
        <dbReference type="ChEBI" id="CHEBI:15378"/>
        <dbReference type="ChEBI" id="CHEBI:30013"/>
        <dbReference type="ChEBI" id="CHEBI:57273"/>
        <dbReference type="ChEBI" id="CHEBI:58189"/>
        <dbReference type="ChEBI" id="CHEBI:189631"/>
        <dbReference type="EC" id="2.4.1.221"/>
    </reaction>
    <physiologicalReaction direction="left-to-right" evidence="15">
        <dbReference type="Rhea" id="RHEA:70492"/>
    </physiologicalReaction>
</comment>
<organism evidence="18 19">
    <name type="scientific">Pocillopora damicornis</name>
    <name type="common">Cauliflower coral</name>
    <name type="synonym">Millepora damicornis</name>
    <dbReference type="NCBI Taxonomy" id="46731"/>
    <lineage>
        <taxon>Eukaryota</taxon>
        <taxon>Metazoa</taxon>
        <taxon>Cnidaria</taxon>
        <taxon>Anthozoa</taxon>
        <taxon>Hexacorallia</taxon>
        <taxon>Scleractinia</taxon>
        <taxon>Astrocoeniina</taxon>
        <taxon>Pocilloporidae</taxon>
        <taxon>Pocillopora</taxon>
    </lineage>
</organism>
<evidence type="ECO:0000256" key="8">
    <source>
        <dbReference type="ARBA" id="ARBA00022824"/>
    </source>
</evidence>
<dbReference type="Proteomes" id="UP000275408">
    <property type="component" value="Unassembled WGS sequence"/>
</dbReference>
<dbReference type="OrthoDB" id="10050276at2759"/>
<evidence type="ECO:0000256" key="9">
    <source>
        <dbReference type="ARBA" id="ARBA00022976"/>
    </source>
</evidence>
<feature type="chain" id="PRO_5018078021" description="GDP-fucose protein O-fucosyltransferase 1" evidence="17">
    <location>
        <begin position="25"/>
        <end position="456"/>
    </location>
</feature>
<keyword evidence="11" id="KW-0325">Glycoprotein</keyword>
<accession>A0A3M6TER7</accession>
<comment type="caution">
    <text evidence="18">The sequence shown here is derived from an EMBL/GenBank/DDBJ whole genome shotgun (WGS) entry which is preliminary data.</text>
</comment>
<evidence type="ECO:0000256" key="16">
    <source>
        <dbReference type="ARBA" id="ARBA00048647"/>
    </source>
</evidence>
<dbReference type="InterPro" id="IPR039922">
    <property type="entry name" value="POFUT1"/>
</dbReference>
<keyword evidence="12" id="KW-0294">Fucose metabolism</keyword>
<dbReference type="GO" id="GO:0046922">
    <property type="term" value="F:peptide-O-fucosyltransferase activity"/>
    <property type="evidence" value="ECO:0007669"/>
    <property type="project" value="UniProtKB-EC"/>
</dbReference>
<reference evidence="18 19" key="1">
    <citation type="journal article" date="2018" name="Sci. Rep.">
        <title>Comparative analysis of the Pocillopora damicornis genome highlights role of immune system in coral evolution.</title>
        <authorList>
            <person name="Cunning R."/>
            <person name="Bay R.A."/>
            <person name="Gillette P."/>
            <person name="Baker A.C."/>
            <person name="Traylor-Knowles N."/>
        </authorList>
    </citation>
    <scope>NUCLEOTIDE SEQUENCE [LARGE SCALE GENOMIC DNA]</scope>
    <source>
        <strain evidence="18">RSMAS</strain>
        <tissue evidence="18">Whole animal</tissue>
    </source>
</reference>